<dbReference type="RefSeq" id="WP_306425061.1">
    <property type="nucleotide sequence ID" value="NZ_CDGJ01000068.1"/>
</dbReference>
<dbReference type="SUPFAM" id="SSF109604">
    <property type="entry name" value="HD-domain/PDEase-like"/>
    <property type="match status" value="1"/>
</dbReference>
<evidence type="ECO:0000313" key="3">
    <source>
        <dbReference type="EMBL" id="CAA7600368.1"/>
    </source>
</evidence>
<keyword evidence="5" id="KW-1185">Reference proteome</keyword>
<dbReference type="InterPro" id="IPR006674">
    <property type="entry name" value="HD_domain"/>
</dbReference>
<gene>
    <name evidence="3" type="ORF">DEACI_1021</name>
    <name evidence="4" type="ORF">DEACI_2358</name>
</gene>
<dbReference type="Proteomes" id="UP000836597">
    <property type="component" value="Chromosome"/>
</dbReference>
<feature type="domain" description="HD/PDEase" evidence="2">
    <location>
        <begin position="54"/>
        <end position="185"/>
    </location>
</feature>
<evidence type="ECO:0000259" key="2">
    <source>
        <dbReference type="SMART" id="SM00471"/>
    </source>
</evidence>
<protein>
    <submittedName>
        <fullName evidence="3">HD/PDEase domain protein</fullName>
    </submittedName>
    <submittedName>
        <fullName evidence="4">Metal-dependent phosphohydrolase HD sub domain containing protein</fullName>
    </submittedName>
</protein>
<dbReference type="CDD" id="cd00077">
    <property type="entry name" value="HDc"/>
    <property type="match status" value="1"/>
</dbReference>
<sequence>MLSFSKKVELTNTPTDETEGRPADQPLGSSTDKVIGVPSAAEARLLLAEAERLNPGRWVQHSIVTAEAAHNIACHHRELDPETAYVFGCLHDIGRRTGISHLRHTIDGYEFLSAKGYEGCAGICLTHSFPLPDLESYSGNKDCTADELVFIQAYITGIHYTLYDQLIQLCDSLAAPRGFCLLEKRMVDVAMRYGVNESTVPKWEAVFAIKQKFEASLGCSVYEVLPGIGETTFL</sequence>
<dbReference type="InterPro" id="IPR003607">
    <property type="entry name" value="HD/PDEase_dom"/>
</dbReference>
<accession>A0A8S0W247</accession>
<dbReference type="EMBL" id="CDGJ01000068">
    <property type="protein sequence ID" value="CEJ07890.1"/>
    <property type="molecule type" value="Genomic_DNA"/>
</dbReference>
<dbReference type="EMBL" id="LR746496">
    <property type="protein sequence ID" value="CAA7600368.1"/>
    <property type="molecule type" value="Genomic_DNA"/>
</dbReference>
<proteinExistence type="predicted"/>
<dbReference type="SMART" id="SM00471">
    <property type="entry name" value="HDc"/>
    <property type="match status" value="1"/>
</dbReference>
<name>A0A8S0W247_9FIRM</name>
<dbReference type="KEGG" id="aacx:DEACI_1021"/>
<evidence type="ECO:0000256" key="1">
    <source>
        <dbReference type="SAM" id="MobiDB-lite"/>
    </source>
</evidence>
<dbReference type="AlphaFoldDB" id="A0A8S0W247"/>
<reference evidence="4" key="1">
    <citation type="submission" date="2014-11" db="EMBL/GenBank/DDBJ databases">
        <authorList>
            <person name="Hornung B.V."/>
        </authorList>
    </citation>
    <scope>NUCLEOTIDE SEQUENCE</scope>
    <source>
        <strain evidence="4">INE</strain>
    </source>
</reference>
<feature type="region of interest" description="Disordered" evidence="1">
    <location>
        <begin position="1"/>
        <end position="33"/>
    </location>
</feature>
<dbReference type="Gene3D" id="1.10.3210.10">
    <property type="entry name" value="Hypothetical protein af1432"/>
    <property type="match status" value="1"/>
</dbReference>
<dbReference type="Pfam" id="PF01966">
    <property type="entry name" value="HD"/>
    <property type="match status" value="1"/>
</dbReference>
<evidence type="ECO:0000313" key="5">
    <source>
        <dbReference type="Proteomes" id="UP001071230"/>
    </source>
</evidence>
<dbReference type="Proteomes" id="UP001071230">
    <property type="component" value="Unassembled WGS sequence"/>
</dbReference>
<organism evidence="3">
    <name type="scientific">Acididesulfobacillus acetoxydans</name>
    <dbReference type="NCBI Taxonomy" id="1561005"/>
    <lineage>
        <taxon>Bacteria</taxon>
        <taxon>Bacillati</taxon>
        <taxon>Bacillota</taxon>
        <taxon>Clostridia</taxon>
        <taxon>Eubacteriales</taxon>
        <taxon>Peptococcaceae</taxon>
        <taxon>Acididesulfobacillus</taxon>
    </lineage>
</organism>
<reference evidence="3" key="2">
    <citation type="submission" date="2020-01" db="EMBL/GenBank/DDBJ databases">
        <authorList>
            <person name="Hornung B."/>
        </authorList>
    </citation>
    <scope>NUCLEOTIDE SEQUENCE</scope>
    <source>
        <strain evidence="3">PacBioINE</strain>
    </source>
</reference>
<evidence type="ECO:0000313" key="4">
    <source>
        <dbReference type="EMBL" id="CEJ07890.1"/>
    </source>
</evidence>